<dbReference type="PANTHER" id="PTHR46361:SF3">
    <property type="entry name" value="ELECTRON CARRIER_ PROTEIN DISULFIDE OXIDOREDUCTASE"/>
    <property type="match status" value="1"/>
</dbReference>
<protein>
    <recommendedName>
        <fullName evidence="6">DUF547 domain-containing protein</fullName>
    </recommendedName>
</protein>
<dbReference type="OrthoDB" id="71430at2759"/>
<feature type="region of interest" description="Disordered" evidence="1">
    <location>
        <begin position="325"/>
        <end position="349"/>
    </location>
</feature>
<feature type="region of interest" description="Disordered" evidence="1">
    <location>
        <begin position="126"/>
        <end position="157"/>
    </location>
</feature>
<feature type="region of interest" description="Disordered" evidence="1">
    <location>
        <begin position="1189"/>
        <end position="1211"/>
    </location>
</feature>
<sequence length="1761" mass="195605">MFTLWHRSHQRSSSPILPMTDPQVLAASSALSSPKDSTTDAIGTHSRGLVQPRPASDGSSSNNGINGTSASGDAAVFRDSPVARVSSSGSNGKKQAAKVFKPLRTVTRRLAGRFLKTDYGSTAHSLVENAERSRSSRGPSVRRTRVTRNAKGKALASRKNLDAGKEHLLPHRADSLEEEEEIVSSDASEGLFIGNRHSESFPSHHPISSQDTVLWFELMLRQLALLLIVYQIGARFPLYTANSAKVLEYVSVAWLTCLVIIFVSWVQTVTPPEASELSEPRLSEGSPKLQQCASHLTEESQPLLLGEVEEGLEGEAVGLEATSGYNTADKEGSEPPFSQPGPVSPDAVSAPARTVVHPALTHYYIIDTQKNERIFPNDMQAMGRLDTEYFLGNMMILIRTPDADDPSATSGKPENWTTSAYLRGKQRRFEFQFQVQLKKIPTGRVYFATELQEPVKMGMIQRAFVSAAMAFVKTTNKSFHYSITGSSPSSDGKYEKPHMSFPVEEGMNRVVATPKGQLPPQLGTVIEEDDASVARRKKGARMDWKLDEIYTFALWSQYVDFLEWRVLNLPGIRPFNLTSVIGTEAIRLVLYEIPDKADKHYRKDMQTIITIEMSNAERSGMGPAARKWTKTKTTNQNLVDTEPEQVPGTSENVDTGDHLASRDSFGGEVDGDVDLPSGVLIDEADEEAVAELGGGIYVRSGDQISLRESNVDSNLSENLSSCFVTAGGGFAVLQEQSSETIVIEKVTKSRRSAGSQLIHSGDVVRFKLEAKGKKNNEIEFKYLSVHRGWWLKWVSTPPSKNGHFTLLTHETEYSVNGEEQVRSAETQSSYLTLGGSFWLQHKRWSKFMVGVSAESSATYGGRMLGLYSRKDSVGGPSEDPYLSDEGEVQELDQLVCNYEKGKSNWMRPLQLRAYESYSCTVPTGTVTVKTESDDQSVEELADNEKVDLVFSSDDFQMDAPAWLEIMNRRERIRQLTYAVRVLPAEETLSDAGTSDDEFQTEDVGPPPVLGAFIRLRTGAELAQIMRVGLNWRHSQSITRRKTIPQSSSMLSVSPSPGTPNSPKRKSASIPLSPDSIEETSMPYQFEEEDSEYEWDGDAETTDDVEMLNVAYEGEDTTDRRPRKGRKLIGKIAKSVKRHSTTTGKSVVRRSLKVGKGTVSAGKAIIAPSVKVGKGTVSAGKAIIAPIRHKNPPEREPKAKVPGDRKMRKRRERDLHAAISRSMRRIEKAESKLTAVESPTFVAGELCAPEQSCRTVSKMLSMMSNLPRTSQFSDSFSELLATQVVEATEQDGWFLQGGALQLGVVPQEDKGKGQLVAEGVVARCLWESHWREEWYGMYESCVQFYAPLSKVPCLELSFQDIQSIRRLGSGARSPLPGFPMLVIETAWLCHYAVFSDETALDNFSAKARLLLENYSPTDGLDPNLDDNVLSKARFWQGFQSSVESSLSFGKGKWAEIFVGKQAKRRTILNGRRMKFDLDAMDISTNEFVQGLLSASLSFSLDSLTEDPGALIRFLDATSYLRTLTLQDLNLKSASTFCVFANLYHCLLQHTLLLSVNGPLKRSSYEHIMRTSCYEIGGDVFSLAEIQSCIIRGQLSRPVVPKAPYVETSKQSRSYRYYALGYTTPRVNFVLNSGHAFSPKEVPILDPETLESQLNTVTAEFIRRNIRVDSSKKTIVLPKVCDVYRNDFGTDFNGMNHAALIYCMSYLDESMVKTIRSFVRDEPIIKYQFAIDQYHSVLEAKDAYPVYNQDDQGETETRSDLKT</sequence>
<gene>
    <name evidence="4" type="ORF">PHATRDRAFT_49228</name>
</gene>
<dbReference type="EMBL" id="CM000623">
    <property type="protein sequence ID" value="EEC44518.1"/>
    <property type="molecule type" value="Genomic_DNA"/>
</dbReference>
<dbReference type="RefSeq" id="XP_002183849.1">
    <property type="nucleotide sequence ID" value="XM_002183813.1"/>
</dbReference>
<feature type="compositionally biased region" description="Low complexity" evidence="1">
    <location>
        <begin position="1044"/>
        <end position="1055"/>
    </location>
</feature>
<proteinExistence type="predicted"/>
<evidence type="ECO:0000313" key="4">
    <source>
        <dbReference type="EMBL" id="EEC44518.1"/>
    </source>
</evidence>
<dbReference type="GeneID" id="7195529"/>
<feature type="region of interest" description="Disordered" evidence="1">
    <location>
        <begin position="640"/>
        <end position="668"/>
    </location>
</feature>
<evidence type="ECO:0000313" key="5">
    <source>
        <dbReference type="Proteomes" id="UP000000759"/>
    </source>
</evidence>
<dbReference type="InterPro" id="IPR013897">
    <property type="entry name" value="Duc1"/>
</dbReference>
<feature type="compositionally biased region" description="Polar residues" evidence="1">
    <location>
        <begin position="29"/>
        <end position="41"/>
    </location>
</feature>
<feature type="compositionally biased region" description="Basic residues" evidence="1">
    <location>
        <begin position="140"/>
        <end position="151"/>
    </location>
</feature>
<name>B7G9W9_PHATC</name>
<evidence type="ECO:0008006" key="6">
    <source>
        <dbReference type="Google" id="ProtNLM"/>
    </source>
</evidence>
<dbReference type="InParanoid" id="B7G9W9"/>
<dbReference type="Pfam" id="PF08588">
    <property type="entry name" value="Duc1"/>
    <property type="match status" value="1"/>
</dbReference>
<dbReference type="Proteomes" id="UP000000759">
    <property type="component" value="Chromosome 21"/>
</dbReference>
<reference evidence="5" key="2">
    <citation type="submission" date="2008-08" db="EMBL/GenBank/DDBJ databases">
        <authorList>
            <consortium name="Diatom Consortium"/>
            <person name="Grigoriev I."/>
            <person name="Grimwood J."/>
            <person name="Kuo A."/>
            <person name="Otillar R.P."/>
            <person name="Salamov A."/>
            <person name="Detter J.C."/>
            <person name="Lindquist E."/>
            <person name="Shapiro H."/>
            <person name="Lucas S."/>
            <person name="Glavina del Rio T."/>
            <person name="Pitluck S."/>
            <person name="Rokhsar D."/>
            <person name="Bowler C."/>
        </authorList>
    </citation>
    <scope>GENOME REANNOTATION</scope>
    <source>
        <strain evidence="5">CCAP 1055/1</strain>
    </source>
</reference>
<dbReference type="eggNOG" id="ENOG502S6FM">
    <property type="taxonomic scope" value="Eukaryota"/>
</dbReference>
<feature type="compositionally biased region" description="Basic and acidic residues" evidence="1">
    <location>
        <begin position="1190"/>
        <end position="1204"/>
    </location>
</feature>
<dbReference type="InterPro" id="IPR006869">
    <property type="entry name" value="DUF547"/>
</dbReference>
<organism evidence="4 5">
    <name type="scientific">Phaeodactylum tricornutum (strain CCAP 1055/1)</name>
    <dbReference type="NCBI Taxonomy" id="556484"/>
    <lineage>
        <taxon>Eukaryota</taxon>
        <taxon>Sar</taxon>
        <taxon>Stramenopiles</taxon>
        <taxon>Ochrophyta</taxon>
        <taxon>Bacillariophyta</taxon>
        <taxon>Bacillariophyceae</taxon>
        <taxon>Bacillariophycidae</taxon>
        <taxon>Naviculales</taxon>
        <taxon>Phaeodactylaceae</taxon>
        <taxon>Phaeodactylum</taxon>
    </lineage>
</organism>
<evidence type="ECO:0000259" key="2">
    <source>
        <dbReference type="Pfam" id="PF04784"/>
    </source>
</evidence>
<evidence type="ECO:0000256" key="1">
    <source>
        <dbReference type="SAM" id="MobiDB-lite"/>
    </source>
</evidence>
<feature type="domain" description="DUF547" evidence="2">
    <location>
        <begin position="1528"/>
        <end position="1660"/>
    </location>
</feature>
<dbReference type="Pfam" id="PF04784">
    <property type="entry name" value="DUF547"/>
    <property type="match status" value="1"/>
</dbReference>
<accession>B7G9W9</accession>
<evidence type="ECO:0000259" key="3">
    <source>
        <dbReference type="Pfam" id="PF08588"/>
    </source>
</evidence>
<feature type="region of interest" description="Disordered" evidence="1">
    <location>
        <begin position="25"/>
        <end position="77"/>
    </location>
</feature>
<keyword evidence="5" id="KW-1185">Reference proteome</keyword>
<feature type="compositionally biased region" description="Low complexity" evidence="1">
    <location>
        <begin position="56"/>
        <end position="72"/>
    </location>
</feature>
<dbReference type="KEGG" id="pti:PHATRDRAFT_49228"/>
<dbReference type="HOGENOM" id="CLU_234108_0_0_1"/>
<dbReference type="PaxDb" id="2850-Phatr49228"/>
<reference evidence="4 5" key="1">
    <citation type="journal article" date="2008" name="Nature">
        <title>The Phaeodactylum genome reveals the evolutionary history of diatom genomes.</title>
        <authorList>
            <person name="Bowler C."/>
            <person name="Allen A.E."/>
            <person name="Badger J.H."/>
            <person name="Grimwood J."/>
            <person name="Jabbari K."/>
            <person name="Kuo A."/>
            <person name="Maheswari U."/>
            <person name="Martens C."/>
            <person name="Maumus F."/>
            <person name="Otillar R.P."/>
            <person name="Rayko E."/>
            <person name="Salamov A."/>
            <person name="Vandepoele K."/>
            <person name="Beszteri B."/>
            <person name="Gruber A."/>
            <person name="Heijde M."/>
            <person name="Katinka M."/>
            <person name="Mock T."/>
            <person name="Valentin K."/>
            <person name="Verret F."/>
            <person name="Berges J.A."/>
            <person name="Brownlee C."/>
            <person name="Cadoret J.P."/>
            <person name="Chiovitti A."/>
            <person name="Choi C.J."/>
            <person name="Coesel S."/>
            <person name="De Martino A."/>
            <person name="Detter J.C."/>
            <person name="Durkin C."/>
            <person name="Falciatore A."/>
            <person name="Fournet J."/>
            <person name="Haruta M."/>
            <person name="Huysman M.J."/>
            <person name="Jenkins B.D."/>
            <person name="Jiroutova K."/>
            <person name="Jorgensen R.E."/>
            <person name="Joubert Y."/>
            <person name="Kaplan A."/>
            <person name="Kroger N."/>
            <person name="Kroth P.G."/>
            <person name="La Roche J."/>
            <person name="Lindquist E."/>
            <person name="Lommer M."/>
            <person name="Martin-Jezequel V."/>
            <person name="Lopez P.J."/>
            <person name="Lucas S."/>
            <person name="Mangogna M."/>
            <person name="McGinnis K."/>
            <person name="Medlin L.K."/>
            <person name="Montsant A."/>
            <person name="Oudot-Le Secq M.P."/>
            <person name="Napoli C."/>
            <person name="Obornik M."/>
            <person name="Parker M.S."/>
            <person name="Petit J.L."/>
            <person name="Porcel B.M."/>
            <person name="Poulsen N."/>
            <person name="Robison M."/>
            <person name="Rychlewski L."/>
            <person name="Rynearson T.A."/>
            <person name="Schmutz J."/>
            <person name="Shapiro H."/>
            <person name="Siaut M."/>
            <person name="Stanley M."/>
            <person name="Sussman M.R."/>
            <person name="Taylor A.R."/>
            <person name="Vardi A."/>
            <person name="von Dassow P."/>
            <person name="Vyverman W."/>
            <person name="Willis A."/>
            <person name="Wyrwicz L.S."/>
            <person name="Rokhsar D.S."/>
            <person name="Weissenbach J."/>
            <person name="Armbrust E.V."/>
            <person name="Green B.R."/>
            <person name="Van de Peer Y."/>
            <person name="Grigoriev I.V."/>
        </authorList>
    </citation>
    <scope>NUCLEOTIDE SEQUENCE [LARGE SCALE GENOMIC DNA]</scope>
    <source>
        <strain evidence="4 5">CCAP 1055/1</strain>
    </source>
</reference>
<feature type="region of interest" description="Disordered" evidence="1">
    <location>
        <begin position="1035"/>
        <end position="1090"/>
    </location>
</feature>
<dbReference type="PANTHER" id="PTHR46361">
    <property type="entry name" value="ELECTRON CARRIER/ PROTEIN DISULFIDE OXIDOREDUCTASE"/>
    <property type="match status" value="1"/>
</dbReference>
<feature type="domain" description="Domain of unknown function at the cortex 1" evidence="3">
    <location>
        <begin position="369"/>
        <end position="596"/>
    </location>
</feature>